<feature type="domain" description="ATP-dependent DNA ligase family profile" evidence="8">
    <location>
        <begin position="345"/>
        <end position="432"/>
    </location>
</feature>
<dbReference type="SUPFAM" id="SSF50249">
    <property type="entry name" value="Nucleic acid-binding proteins"/>
    <property type="match status" value="1"/>
</dbReference>
<accession>A0ABR3GH26</accession>
<dbReference type="EMBL" id="JBBBZM010000074">
    <property type="protein sequence ID" value="KAL0635241.1"/>
    <property type="molecule type" value="Genomic_DNA"/>
</dbReference>
<dbReference type="PANTHER" id="PTHR47810">
    <property type="entry name" value="DNA LIGASE"/>
    <property type="match status" value="1"/>
</dbReference>
<sequence length="519" mass="58748">MPRVEIAKKDQFSEIDGIKPRILLLQGQSIEATSQSSDKTYTMKRATDHYNCTCLVWHRAVGPINGKTCKHLQFLLGIEYEEARMELNNPTSSGTVKLRSTSTRKAAESSRKRKIEDDSEDDQEEVEEKPTKKGRKAKEAAKPKPKPKPKPKVIIEEEEEEEGGEGEGEEEEEDEEEEEKPVKKSVKGKEIAKRSSPDDSSDSGEEEEKPAPKKTRNAKVVSKKSDDDDSVEEEKVTRSRPKRVVQPPVKKDASFKPLLADKWDEDKGKDPTGYLISEKLDGVRAYWNGTSFYSREGNPFYAPEWFTKRMPKDVTFDGELFTSRGGFQDCVSIVRTHNKPDAWKFSVTYQVFDCPSMAQEPFEDRLAFCRKTFRKLGIRWVRVLEHTVCKNKAHVLEMLDDIIEKGGEGLMLREPGALYINGRSKTLLKVKRFHDADAIVRAHERGSGKNSDCTGALRCEMLDAVTGKPTGKMFKIGTGLTDAQRKKPPKIGSIVIYRYQELSRSGTPRFPSFVGERAD</sequence>
<comment type="caution">
    <text evidence="10">The sequence shown here is derived from an EMBL/GenBank/DDBJ whole genome shotgun (WGS) entry which is preliminary data.</text>
</comment>
<feature type="compositionally biased region" description="Basic and acidic residues" evidence="7">
    <location>
        <begin position="187"/>
        <end position="197"/>
    </location>
</feature>
<evidence type="ECO:0000259" key="8">
    <source>
        <dbReference type="PROSITE" id="PS50160"/>
    </source>
</evidence>
<dbReference type="Pfam" id="PF14743">
    <property type="entry name" value="DNA_ligase_OB_2"/>
    <property type="match status" value="1"/>
</dbReference>
<protein>
    <recommendedName>
        <fullName evidence="12">DNA ligase</fullName>
    </recommendedName>
</protein>
<feature type="compositionally biased region" description="Acidic residues" evidence="7">
    <location>
        <begin position="199"/>
        <end position="208"/>
    </location>
</feature>
<comment type="cofactor">
    <cofactor evidence="1">
        <name>a divalent metal cation</name>
        <dbReference type="ChEBI" id="CHEBI:60240"/>
    </cofactor>
</comment>
<evidence type="ECO:0008006" key="12">
    <source>
        <dbReference type="Google" id="ProtNLM"/>
    </source>
</evidence>
<gene>
    <name evidence="10" type="ORF">Q9L58_005807</name>
</gene>
<dbReference type="Gene3D" id="3.30.470.30">
    <property type="entry name" value="DNA ligase/mRNA capping enzyme"/>
    <property type="match status" value="1"/>
</dbReference>
<feature type="compositionally biased region" description="Polar residues" evidence="7">
    <location>
        <begin position="89"/>
        <end position="104"/>
    </location>
</feature>
<feature type="compositionally biased region" description="Basic and acidic residues" evidence="7">
    <location>
        <begin position="105"/>
        <end position="116"/>
    </location>
</feature>
<evidence type="ECO:0000256" key="5">
    <source>
        <dbReference type="ARBA" id="ARBA00023204"/>
    </source>
</evidence>
<keyword evidence="6" id="KW-0863">Zinc-finger</keyword>
<dbReference type="CDD" id="cd08041">
    <property type="entry name" value="OBF_kDNA_ligase_like"/>
    <property type="match status" value="1"/>
</dbReference>
<keyword evidence="2" id="KW-0436">Ligase</keyword>
<dbReference type="InterPro" id="IPR012310">
    <property type="entry name" value="DNA_ligase_ATP-dep_cent"/>
</dbReference>
<proteinExistence type="predicted"/>
<dbReference type="PANTHER" id="PTHR47810:SF1">
    <property type="entry name" value="DNA LIGASE B"/>
    <property type="match status" value="1"/>
</dbReference>
<reference evidence="10 11" key="1">
    <citation type="submission" date="2024-02" db="EMBL/GenBank/DDBJ databases">
        <title>Discinaceae phylogenomics.</title>
        <authorList>
            <person name="Dirks A.C."/>
            <person name="James T.Y."/>
        </authorList>
    </citation>
    <scope>NUCLEOTIDE SEQUENCE [LARGE SCALE GENOMIC DNA]</scope>
    <source>
        <strain evidence="10 11">ACD0624</strain>
    </source>
</reference>
<feature type="region of interest" description="Disordered" evidence="7">
    <location>
        <begin position="89"/>
        <end position="251"/>
    </location>
</feature>
<dbReference type="Pfam" id="PF01068">
    <property type="entry name" value="DNA_ligase_A_M"/>
    <property type="match status" value="1"/>
</dbReference>
<dbReference type="SUPFAM" id="SSF56091">
    <property type="entry name" value="DNA ligase/mRNA capping enzyme, catalytic domain"/>
    <property type="match status" value="1"/>
</dbReference>
<evidence type="ECO:0000256" key="1">
    <source>
        <dbReference type="ARBA" id="ARBA00001968"/>
    </source>
</evidence>
<keyword evidence="5" id="KW-0234">DNA repair</keyword>
<evidence type="ECO:0000256" key="2">
    <source>
        <dbReference type="ARBA" id="ARBA00022598"/>
    </source>
</evidence>
<dbReference type="Gene3D" id="3.30.1490.70">
    <property type="match status" value="1"/>
</dbReference>
<dbReference type="PROSITE" id="PS00333">
    <property type="entry name" value="DNA_LIGASE_A2"/>
    <property type="match status" value="1"/>
</dbReference>
<dbReference type="InterPro" id="IPR016059">
    <property type="entry name" value="DNA_ligase_ATP-dep_CS"/>
</dbReference>
<evidence type="ECO:0000256" key="6">
    <source>
        <dbReference type="PROSITE-ProRule" id="PRU00325"/>
    </source>
</evidence>
<evidence type="ECO:0000256" key="7">
    <source>
        <dbReference type="SAM" id="MobiDB-lite"/>
    </source>
</evidence>
<keyword evidence="6" id="KW-0862">Zinc</keyword>
<keyword evidence="6" id="KW-0479">Metal-binding</keyword>
<keyword evidence="11" id="KW-1185">Reference proteome</keyword>
<feature type="compositionally biased region" description="Acidic residues" evidence="7">
    <location>
        <begin position="156"/>
        <end position="179"/>
    </location>
</feature>
<dbReference type="InterPro" id="IPR029319">
    <property type="entry name" value="DNA_ligase_OB"/>
</dbReference>
<evidence type="ECO:0000256" key="3">
    <source>
        <dbReference type="ARBA" id="ARBA00022705"/>
    </source>
</evidence>
<dbReference type="CDD" id="cd07896">
    <property type="entry name" value="Adenylation_kDNA_ligase_like"/>
    <property type="match status" value="1"/>
</dbReference>
<evidence type="ECO:0000256" key="4">
    <source>
        <dbReference type="ARBA" id="ARBA00022763"/>
    </source>
</evidence>
<organism evidence="10 11">
    <name type="scientific">Discina gigas</name>
    <dbReference type="NCBI Taxonomy" id="1032678"/>
    <lineage>
        <taxon>Eukaryota</taxon>
        <taxon>Fungi</taxon>
        <taxon>Dikarya</taxon>
        <taxon>Ascomycota</taxon>
        <taxon>Pezizomycotina</taxon>
        <taxon>Pezizomycetes</taxon>
        <taxon>Pezizales</taxon>
        <taxon>Discinaceae</taxon>
        <taxon>Discina</taxon>
    </lineage>
</organism>
<feature type="domain" description="SWIM-type" evidence="9">
    <location>
        <begin position="41"/>
        <end position="80"/>
    </location>
</feature>
<dbReference type="Proteomes" id="UP001447188">
    <property type="component" value="Unassembled WGS sequence"/>
</dbReference>
<dbReference type="NCBIfam" id="NF006592">
    <property type="entry name" value="PRK09125.1"/>
    <property type="match status" value="1"/>
</dbReference>
<dbReference type="InterPro" id="IPR007527">
    <property type="entry name" value="Znf_SWIM"/>
</dbReference>
<keyword evidence="3" id="KW-0235">DNA replication</keyword>
<evidence type="ECO:0000313" key="11">
    <source>
        <dbReference type="Proteomes" id="UP001447188"/>
    </source>
</evidence>
<evidence type="ECO:0000259" key="9">
    <source>
        <dbReference type="PROSITE" id="PS50966"/>
    </source>
</evidence>
<feature type="compositionally biased region" description="Acidic residues" evidence="7">
    <location>
        <begin position="117"/>
        <end position="127"/>
    </location>
</feature>
<dbReference type="InterPro" id="IPR050326">
    <property type="entry name" value="NAD_dep_DNA_ligaseB"/>
</dbReference>
<dbReference type="InterPro" id="IPR012340">
    <property type="entry name" value="NA-bd_OB-fold"/>
</dbReference>
<dbReference type="Gene3D" id="2.40.50.140">
    <property type="entry name" value="Nucleic acid-binding proteins"/>
    <property type="match status" value="1"/>
</dbReference>
<keyword evidence="4" id="KW-0227">DNA damage</keyword>
<dbReference type="PROSITE" id="PS50966">
    <property type="entry name" value="ZF_SWIM"/>
    <property type="match status" value="1"/>
</dbReference>
<name>A0ABR3GH26_9PEZI</name>
<dbReference type="PROSITE" id="PS50160">
    <property type="entry name" value="DNA_LIGASE_A3"/>
    <property type="match status" value="1"/>
</dbReference>
<evidence type="ECO:0000313" key="10">
    <source>
        <dbReference type="EMBL" id="KAL0635241.1"/>
    </source>
</evidence>